<dbReference type="WBParaSite" id="MhA1_Contig1382.frz3.gene13">
    <property type="protein sequence ID" value="MhA1_Contig1382.frz3.gene13"/>
    <property type="gene ID" value="MhA1_Contig1382.frz3.gene13"/>
</dbReference>
<name>A0A1I8B478_MELHA</name>
<protein>
    <submittedName>
        <fullName evidence="2">Saposin B-type domain-containing protein</fullName>
    </submittedName>
</protein>
<evidence type="ECO:0000313" key="1">
    <source>
        <dbReference type="Proteomes" id="UP000095281"/>
    </source>
</evidence>
<evidence type="ECO:0000313" key="2">
    <source>
        <dbReference type="WBParaSite" id="MhA1_Contig1382.frz3.gene13"/>
    </source>
</evidence>
<organism evidence="1 2">
    <name type="scientific">Meloidogyne hapla</name>
    <name type="common">Root-knot nematode worm</name>
    <dbReference type="NCBI Taxonomy" id="6305"/>
    <lineage>
        <taxon>Eukaryota</taxon>
        <taxon>Metazoa</taxon>
        <taxon>Ecdysozoa</taxon>
        <taxon>Nematoda</taxon>
        <taxon>Chromadorea</taxon>
        <taxon>Rhabditida</taxon>
        <taxon>Tylenchina</taxon>
        <taxon>Tylenchomorpha</taxon>
        <taxon>Tylenchoidea</taxon>
        <taxon>Meloidogynidae</taxon>
        <taxon>Meloidogyninae</taxon>
        <taxon>Meloidogyne</taxon>
    </lineage>
</organism>
<accession>A0A1I8B478</accession>
<reference evidence="2" key="1">
    <citation type="submission" date="2016-11" db="UniProtKB">
        <authorList>
            <consortium name="WormBaseParasite"/>
        </authorList>
    </citation>
    <scope>IDENTIFICATION</scope>
</reference>
<dbReference type="Proteomes" id="UP000095281">
    <property type="component" value="Unplaced"/>
</dbReference>
<dbReference type="AlphaFoldDB" id="A0A1I8B478"/>
<sequence>MVKMESGFKGKPKNCCRVIAPSICQKPALKINKEYLNSLGKEEFIQR</sequence>
<keyword evidence="1" id="KW-1185">Reference proteome</keyword>
<proteinExistence type="predicted"/>